<dbReference type="EMBL" id="GGEC01061935">
    <property type="protein sequence ID" value="MBX42419.1"/>
    <property type="molecule type" value="Transcribed_RNA"/>
</dbReference>
<organism evidence="1">
    <name type="scientific">Rhizophora mucronata</name>
    <name type="common">Asiatic mangrove</name>
    <dbReference type="NCBI Taxonomy" id="61149"/>
    <lineage>
        <taxon>Eukaryota</taxon>
        <taxon>Viridiplantae</taxon>
        <taxon>Streptophyta</taxon>
        <taxon>Embryophyta</taxon>
        <taxon>Tracheophyta</taxon>
        <taxon>Spermatophyta</taxon>
        <taxon>Magnoliopsida</taxon>
        <taxon>eudicotyledons</taxon>
        <taxon>Gunneridae</taxon>
        <taxon>Pentapetalae</taxon>
        <taxon>rosids</taxon>
        <taxon>fabids</taxon>
        <taxon>Malpighiales</taxon>
        <taxon>Rhizophoraceae</taxon>
        <taxon>Rhizophora</taxon>
    </lineage>
</organism>
<reference evidence="1" key="1">
    <citation type="submission" date="2018-02" db="EMBL/GenBank/DDBJ databases">
        <title>Rhizophora mucronata_Transcriptome.</title>
        <authorList>
            <person name="Meera S.P."/>
            <person name="Sreeshan A."/>
            <person name="Augustine A."/>
        </authorList>
    </citation>
    <scope>NUCLEOTIDE SEQUENCE</scope>
    <source>
        <tissue evidence="1">Leaf</tissue>
    </source>
</reference>
<protein>
    <submittedName>
        <fullName evidence="1">Uncharacterized protein</fullName>
    </submittedName>
</protein>
<dbReference type="AlphaFoldDB" id="A0A2P2NIZ5"/>
<sequence>MFKQKALKILANFSLLWWGLKWGASYYREKREESELQRYCLTICILLL</sequence>
<evidence type="ECO:0000313" key="1">
    <source>
        <dbReference type="EMBL" id="MBX42419.1"/>
    </source>
</evidence>
<accession>A0A2P2NIZ5</accession>
<name>A0A2P2NIZ5_RHIMU</name>
<proteinExistence type="predicted"/>